<feature type="region of interest" description="Disordered" evidence="4">
    <location>
        <begin position="15"/>
        <end position="380"/>
    </location>
</feature>
<dbReference type="AlphaFoldDB" id="A0A226DY49"/>
<feature type="compositionally biased region" description="Acidic residues" evidence="4">
    <location>
        <begin position="181"/>
        <end position="192"/>
    </location>
</feature>
<dbReference type="PANTHER" id="PTHR46255:SF3">
    <property type="entry name" value="HOMEOBOX DOMAIN-CONTAINING PROTEIN"/>
    <property type="match status" value="1"/>
</dbReference>
<evidence type="ECO:0000256" key="1">
    <source>
        <dbReference type="ARBA" id="ARBA00004123"/>
    </source>
</evidence>
<dbReference type="SUPFAM" id="SSF46689">
    <property type="entry name" value="Homeodomain-like"/>
    <property type="match status" value="1"/>
</dbReference>
<proteinExistence type="predicted"/>
<dbReference type="InterPro" id="IPR052631">
    <property type="entry name" value="Paired_homeobox_Bicoid"/>
</dbReference>
<dbReference type="Gene3D" id="1.10.10.60">
    <property type="entry name" value="Homeodomain-like"/>
    <property type="match status" value="1"/>
</dbReference>
<dbReference type="CDD" id="cd00086">
    <property type="entry name" value="homeodomain"/>
    <property type="match status" value="1"/>
</dbReference>
<evidence type="ECO:0000313" key="6">
    <source>
        <dbReference type="EMBL" id="OXA50395.1"/>
    </source>
</evidence>
<evidence type="ECO:0000259" key="5">
    <source>
        <dbReference type="PROSITE" id="PS50071"/>
    </source>
</evidence>
<feature type="compositionally biased region" description="Basic residues" evidence="4">
    <location>
        <begin position="343"/>
        <end position="363"/>
    </location>
</feature>
<dbReference type="PROSITE" id="PS50071">
    <property type="entry name" value="HOMEOBOX_2"/>
    <property type="match status" value="1"/>
</dbReference>
<comment type="subcellular location">
    <subcellularLocation>
        <location evidence="1 2 3">Nucleus</location>
    </subcellularLocation>
</comment>
<dbReference type="Pfam" id="PF00046">
    <property type="entry name" value="Homeodomain"/>
    <property type="match status" value="1"/>
</dbReference>
<feature type="compositionally biased region" description="Polar residues" evidence="4">
    <location>
        <begin position="264"/>
        <end position="286"/>
    </location>
</feature>
<protein>
    <submittedName>
        <fullName evidence="6">Short stature homeobox protein 2</fullName>
    </submittedName>
</protein>
<reference evidence="6 7" key="1">
    <citation type="submission" date="2015-12" db="EMBL/GenBank/DDBJ databases">
        <title>The genome of Folsomia candida.</title>
        <authorList>
            <person name="Faddeeva A."/>
            <person name="Derks M.F."/>
            <person name="Anvar Y."/>
            <person name="Smit S."/>
            <person name="Van Straalen N."/>
            <person name="Roelofs D."/>
        </authorList>
    </citation>
    <scope>NUCLEOTIDE SEQUENCE [LARGE SCALE GENOMIC DNA]</scope>
    <source>
        <strain evidence="6 7">VU population</strain>
        <tissue evidence="6">Whole body</tissue>
    </source>
</reference>
<feature type="compositionally biased region" description="Basic residues" evidence="4">
    <location>
        <begin position="301"/>
        <end position="310"/>
    </location>
</feature>
<dbReference type="OrthoDB" id="6159439at2759"/>
<sequence>MEKLTEFVTNSFSETREIKFFGKSSPKTEPLSPLPLQPSQSHSVNNCHHRHRNDSSDSSHSDDDDDNDLSPRPDLDTVMTTTSRSAQNDDDDSFNNNEEIKNKNKSDKIPKVPEPLVKRESKKLSGTLSKHQKIKYKPYHHHHNDHHANFIRRILPQDSEGDEGRSSRSRSKSPQGAGGGELEEIDPGEEEIVPISQVTSPHVASPPRDMSPPEENNVLIKSHLKLQPRDEDDDEQRDEKSSPSPPRNLIKSDLKPPEMKFPFQNFQNSTEVSPAVSNSSEISQHSQTKKLSEEELSPENHHHHHHHRKIGALFTPHSLLSSSSPPNSGHHQSSPSGGGGGHNNHHHHTHNNNNHHHSHHHHSASGGLGGGGKPSKQRRSRTNFTLEQLNELERLFDETHYPDAFMREELSQRLGLSEARVQGWAKYGVKIKVFKRPFFPEFGFSGVVTPTKRRKST</sequence>
<comment type="caution">
    <text evidence="6">The sequence shown here is derived from an EMBL/GenBank/DDBJ whole genome shotgun (WGS) entry which is preliminary data.</text>
</comment>
<dbReference type="GO" id="GO:1990837">
    <property type="term" value="F:sequence-specific double-stranded DNA binding"/>
    <property type="evidence" value="ECO:0007669"/>
    <property type="project" value="TreeGrafter"/>
</dbReference>
<dbReference type="Proteomes" id="UP000198287">
    <property type="component" value="Unassembled WGS sequence"/>
</dbReference>
<gene>
    <name evidence="6" type="ORF">Fcan01_15267</name>
</gene>
<keyword evidence="7" id="KW-1185">Reference proteome</keyword>
<dbReference type="SMART" id="SM00389">
    <property type="entry name" value="HOX"/>
    <property type="match status" value="1"/>
</dbReference>
<dbReference type="InterPro" id="IPR001356">
    <property type="entry name" value="HD"/>
</dbReference>
<dbReference type="GO" id="GO:0005634">
    <property type="term" value="C:nucleus"/>
    <property type="evidence" value="ECO:0007669"/>
    <property type="project" value="UniProtKB-SubCell"/>
</dbReference>
<feature type="compositionally biased region" description="Basic and acidic residues" evidence="4">
    <location>
        <begin position="98"/>
        <end position="123"/>
    </location>
</feature>
<evidence type="ECO:0000313" key="7">
    <source>
        <dbReference type="Proteomes" id="UP000198287"/>
    </source>
</evidence>
<organism evidence="6 7">
    <name type="scientific">Folsomia candida</name>
    <name type="common">Springtail</name>
    <dbReference type="NCBI Taxonomy" id="158441"/>
    <lineage>
        <taxon>Eukaryota</taxon>
        <taxon>Metazoa</taxon>
        <taxon>Ecdysozoa</taxon>
        <taxon>Arthropoda</taxon>
        <taxon>Hexapoda</taxon>
        <taxon>Collembola</taxon>
        <taxon>Entomobryomorpha</taxon>
        <taxon>Isotomoidea</taxon>
        <taxon>Isotomidae</taxon>
        <taxon>Proisotominae</taxon>
        <taxon>Folsomia</taxon>
    </lineage>
</organism>
<accession>A0A226DY49</accession>
<dbReference type="InterPro" id="IPR009057">
    <property type="entry name" value="Homeodomain-like_sf"/>
</dbReference>
<keyword evidence="2 3" id="KW-0238">DNA-binding</keyword>
<feature type="compositionally biased region" description="Basic residues" evidence="4">
    <location>
        <begin position="130"/>
        <end position="145"/>
    </location>
</feature>
<feature type="DNA-binding region" description="Homeobox" evidence="2">
    <location>
        <begin position="377"/>
        <end position="425"/>
    </location>
</feature>
<dbReference type="GO" id="GO:0000981">
    <property type="term" value="F:DNA-binding transcription factor activity, RNA polymerase II-specific"/>
    <property type="evidence" value="ECO:0007669"/>
    <property type="project" value="TreeGrafter"/>
</dbReference>
<evidence type="ECO:0000256" key="4">
    <source>
        <dbReference type="SAM" id="MobiDB-lite"/>
    </source>
</evidence>
<feature type="domain" description="Homeobox" evidence="5">
    <location>
        <begin position="375"/>
        <end position="424"/>
    </location>
</feature>
<keyword evidence="2 3" id="KW-0371">Homeobox</keyword>
<evidence type="ECO:0000256" key="2">
    <source>
        <dbReference type="PROSITE-ProRule" id="PRU00108"/>
    </source>
</evidence>
<keyword evidence="2 3" id="KW-0539">Nucleus</keyword>
<dbReference type="PANTHER" id="PTHR46255">
    <property type="entry name" value="SHORT STATURE HOMEOBOX"/>
    <property type="match status" value="1"/>
</dbReference>
<evidence type="ECO:0000256" key="3">
    <source>
        <dbReference type="RuleBase" id="RU000682"/>
    </source>
</evidence>
<name>A0A226DY49_FOLCA</name>
<dbReference type="EMBL" id="LNIX01000009">
    <property type="protein sequence ID" value="OXA50395.1"/>
    <property type="molecule type" value="Genomic_DNA"/>
</dbReference>
<feature type="compositionally biased region" description="Low complexity" evidence="4">
    <location>
        <begin position="317"/>
        <end position="335"/>
    </location>
</feature>